<reference evidence="1 2" key="1">
    <citation type="submission" date="2019-12" db="EMBL/GenBank/DDBJ databases">
        <title>Corynebacterium sp. nov., isolated from feces of the Anser Albifrons in China.</title>
        <authorList>
            <person name="Liu Q."/>
        </authorList>
    </citation>
    <scope>NUCLEOTIDE SEQUENCE [LARGE SCALE GENOMIC DNA]</scope>
    <source>
        <strain evidence="1 2">4H37-19</strain>
    </source>
</reference>
<dbReference type="PANTHER" id="PTHR46018:SF4">
    <property type="entry name" value="METALLO-HYDROLASE YHFI-RELATED"/>
    <property type="match status" value="1"/>
</dbReference>
<dbReference type="PANTHER" id="PTHR46018">
    <property type="entry name" value="ZINC PHOSPHODIESTERASE ELAC PROTEIN 1"/>
    <property type="match status" value="1"/>
</dbReference>
<protein>
    <submittedName>
        <fullName evidence="1">MBL fold metallo-hydrolase</fullName>
    </submittedName>
</protein>
<sequence length="255" mass="27439">MEVRILGSSGSVSGAHNPTSGYLLRPENEVPILIDCGPGVLSQLQQHADPANTHMLFSHLHPDHCLDFPSLLVWRRFHPISPSSDIHQCFGPDATPTHLGRLSSDEPDDIESFADTFHFHPWRVGKTETLSGCTITPYPAVHPIQAYALRVENQATGKVVAYSGDSAHTEELIPCAMGADLFLCEATWGASSKDKAPGMHMSGAEAGRLATQAGVKHLVLIHIPPWGDPQAAFDAARAEFDGPISLGLAGDTWDL</sequence>
<dbReference type="RefSeq" id="WP_187974207.1">
    <property type="nucleotide sequence ID" value="NZ_CP046884.1"/>
</dbReference>
<dbReference type="Gene3D" id="3.60.15.10">
    <property type="entry name" value="Ribonuclease Z/Hydroxyacylglutathione hydrolase-like"/>
    <property type="match status" value="1"/>
</dbReference>
<dbReference type="AlphaFoldDB" id="A0A7H0SQS2"/>
<accession>A0A7H0SQS2</accession>
<name>A0A7H0SQS2_9CORY</name>
<keyword evidence="2" id="KW-1185">Reference proteome</keyword>
<organism evidence="1 2">
    <name type="scientific">Corynebacterium poyangense</name>
    <dbReference type="NCBI Taxonomy" id="2684405"/>
    <lineage>
        <taxon>Bacteria</taxon>
        <taxon>Bacillati</taxon>
        <taxon>Actinomycetota</taxon>
        <taxon>Actinomycetes</taxon>
        <taxon>Mycobacteriales</taxon>
        <taxon>Corynebacteriaceae</taxon>
        <taxon>Corynebacterium</taxon>
    </lineage>
</organism>
<dbReference type="InterPro" id="IPR036866">
    <property type="entry name" value="RibonucZ/Hydroxyglut_hydro"/>
</dbReference>
<dbReference type="CDD" id="cd07716">
    <property type="entry name" value="RNaseZ_short-form-like_MBL-fold"/>
    <property type="match status" value="1"/>
</dbReference>
<dbReference type="Proteomes" id="UP000516320">
    <property type="component" value="Chromosome"/>
</dbReference>
<proteinExistence type="predicted"/>
<dbReference type="Pfam" id="PF12706">
    <property type="entry name" value="Lactamase_B_2"/>
    <property type="match status" value="1"/>
</dbReference>
<evidence type="ECO:0000313" key="1">
    <source>
        <dbReference type="EMBL" id="QNQ90897.1"/>
    </source>
</evidence>
<dbReference type="EMBL" id="CP046884">
    <property type="protein sequence ID" value="QNQ90897.1"/>
    <property type="molecule type" value="Genomic_DNA"/>
</dbReference>
<evidence type="ECO:0000313" key="2">
    <source>
        <dbReference type="Proteomes" id="UP000516320"/>
    </source>
</evidence>
<dbReference type="GO" id="GO:0042781">
    <property type="term" value="F:3'-tRNA processing endoribonuclease activity"/>
    <property type="evidence" value="ECO:0007669"/>
    <property type="project" value="TreeGrafter"/>
</dbReference>
<dbReference type="SUPFAM" id="SSF56281">
    <property type="entry name" value="Metallo-hydrolase/oxidoreductase"/>
    <property type="match status" value="1"/>
</dbReference>
<keyword evidence="1" id="KW-0378">Hydrolase</keyword>
<dbReference type="KEGG" id="cpoy:GP475_09785"/>
<dbReference type="InterPro" id="IPR001279">
    <property type="entry name" value="Metallo-B-lactamas"/>
</dbReference>
<gene>
    <name evidence="1" type="ORF">GP475_09785</name>
</gene>